<dbReference type="GO" id="GO:0003908">
    <property type="term" value="F:methylated-DNA-[protein]-cysteine S-methyltransferase activity"/>
    <property type="evidence" value="ECO:0007669"/>
    <property type="project" value="UniProtKB-UniRule"/>
</dbReference>
<dbReference type="InterPro" id="IPR036631">
    <property type="entry name" value="MGMT_N_sf"/>
</dbReference>
<comment type="miscellaneous">
    <text evidence="8">This enzyme catalyzes only one turnover and therefore is not strictly catalytic. According to one definition, an enzyme is a biocatalyst that acts repeatedly and over many reaction cycles.</text>
</comment>
<dbReference type="NCBIfam" id="TIGR00589">
    <property type="entry name" value="ogt"/>
    <property type="match status" value="1"/>
</dbReference>
<evidence type="ECO:0000313" key="12">
    <source>
        <dbReference type="Proteomes" id="UP000011910"/>
    </source>
</evidence>
<organism evidence="11 12">
    <name type="scientific">Cesiribacter andamanensis AMV16</name>
    <dbReference type="NCBI Taxonomy" id="1279009"/>
    <lineage>
        <taxon>Bacteria</taxon>
        <taxon>Pseudomonadati</taxon>
        <taxon>Bacteroidota</taxon>
        <taxon>Cytophagia</taxon>
        <taxon>Cytophagales</taxon>
        <taxon>Cesiribacteraceae</taxon>
        <taxon>Cesiribacter</taxon>
    </lineage>
</organism>
<dbReference type="InterPro" id="IPR001497">
    <property type="entry name" value="MethylDNA_cys_MeTrfase_AS"/>
</dbReference>
<keyword evidence="2 8" id="KW-0963">Cytoplasm</keyword>
<evidence type="ECO:0000259" key="10">
    <source>
        <dbReference type="Pfam" id="PF02870"/>
    </source>
</evidence>
<comment type="subcellular location">
    <subcellularLocation>
        <location evidence="8">Cytoplasm</location>
    </subcellularLocation>
</comment>
<dbReference type="Gene3D" id="1.10.10.10">
    <property type="entry name" value="Winged helix-like DNA-binding domain superfamily/Winged helix DNA-binding domain"/>
    <property type="match status" value="1"/>
</dbReference>
<name>M7NAY4_9BACT</name>
<dbReference type="Pfam" id="PF01035">
    <property type="entry name" value="DNA_binding_1"/>
    <property type="match status" value="1"/>
</dbReference>
<dbReference type="InterPro" id="IPR036217">
    <property type="entry name" value="MethylDNA_cys_MeTrfase_DNAb"/>
</dbReference>
<dbReference type="PROSITE" id="PS00374">
    <property type="entry name" value="MGMT"/>
    <property type="match status" value="1"/>
</dbReference>
<evidence type="ECO:0000256" key="7">
    <source>
        <dbReference type="ARBA" id="ARBA00049348"/>
    </source>
</evidence>
<reference evidence="11 12" key="1">
    <citation type="journal article" date="2013" name="Genome Announc.">
        <title>Draft Genome Sequence of Cesiribacter andamanensis Strain AMV16T, Isolated from a Soil Sample from a Mud Volcano in the Andaman Islands, India.</title>
        <authorList>
            <person name="Shivaji S."/>
            <person name="Ara S."/>
            <person name="Begum Z."/>
            <person name="Srinivas T.N."/>
            <person name="Singh A."/>
            <person name="Kumar Pinnaka A."/>
        </authorList>
    </citation>
    <scope>NUCLEOTIDE SEQUENCE [LARGE SCALE GENOMIC DNA]</scope>
    <source>
        <strain evidence="11 12">AMV16</strain>
    </source>
</reference>
<keyword evidence="6 8" id="KW-0234">DNA repair</keyword>
<dbReference type="Pfam" id="PF02870">
    <property type="entry name" value="Methyltransf_1N"/>
    <property type="match status" value="1"/>
</dbReference>
<dbReference type="GO" id="GO:0032259">
    <property type="term" value="P:methylation"/>
    <property type="evidence" value="ECO:0007669"/>
    <property type="project" value="UniProtKB-KW"/>
</dbReference>
<comment type="catalytic activity">
    <reaction evidence="7 8">
        <text>a 6-O-methyl-2'-deoxyguanosine in DNA + L-cysteinyl-[protein] = S-methyl-L-cysteinyl-[protein] + a 2'-deoxyguanosine in DNA</text>
        <dbReference type="Rhea" id="RHEA:24000"/>
        <dbReference type="Rhea" id="RHEA-COMP:10131"/>
        <dbReference type="Rhea" id="RHEA-COMP:10132"/>
        <dbReference type="Rhea" id="RHEA-COMP:11367"/>
        <dbReference type="Rhea" id="RHEA-COMP:11368"/>
        <dbReference type="ChEBI" id="CHEBI:29950"/>
        <dbReference type="ChEBI" id="CHEBI:82612"/>
        <dbReference type="ChEBI" id="CHEBI:85445"/>
        <dbReference type="ChEBI" id="CHEBI:85448"/>
        <dbReference type="EC" id="2.1.1.63"/>
    </reaction>
</comment>
<dbReference type="Proteomes" id="UP000011910">
    <property type="component" value="Unassembled WGS sequence"/>
</dbReference>
<dbReference type="EMBL" id="AODQ01000007">
    <property type="protein sequence ID" value="EMR04341.1"/>
    <property type="molecule type" value="Genomic_DNA"/>
</dbReference>
<dbReference type="InterPro" id="IPR036388">
    <property type="entry name" value="WH-like_DNA-bd_sf"/>
</dbReference>
<sequence>MYELLYNSPIGLLLVKGSQAGIRSVQFQTDHSYHLAQDQQLPDCMLEAVEQLTDYFCHQRNSFDLPLDLSGTPFQQTVWKALLNIPPGQTLSYGQLAERIGAPGSARAVGMANAQNPCLILLPCHRVIGSNGVLTGYAGGLLRKQWLLQHEQQVLQLCLF</sequence>
<comment type="function">
    <text evidence="8">Involved in the cellular defense against the biological effects of O6-methylguanine (O6-MeG) and O4-methylthymine (O4-MeT) in DNA. Repairs the methylated nucleobase in DNA by stoichiometrically transferring the methyl group to a cysteine residue in the enzyme. This is a suicide reaction: the enzyme is irreversibly inactivated.</text>
</comment>
<keyword evidence="3 8" id="KW-0489">Methyltransferase</keyword>
<feature type="active site" description="Nucleophile; methyl group acceptor" evidence="8">
    <location>
        <position position="124"/>
    </location>
</feature>
<evidence type="ECO:0000256" key="8">
    <source>
        <dbReference type="HAMAP-Rule" id="MF_00772"/>
    </source>
</evidence>
<evidence type="ECO:0000256" key="5">
    <source>
        <dbReference type="ARBA" id="ARBA00022763"/>
    </source>
</evidence>
<dbReference type="PATRIC" id="fig|1279009.4.peg.514"/>
<dbReference type="InterPro" id="IPR008332">
    <property type="entry name" value="MethylG_MeTrfase_N"/>
</dbReference>
<gene>
    <name evidence="11" type="primary">ogt_1</name>
    <name evidence="11" type="ORF">ADICEAN_00504</name>
</gene>
<dbReference type="GO" id="GO:0006307">
    <property type="term" value="P:DNA alkylation repair"/>
    <property type="evidence" value="ECO:0007669"/>
    <property type="project" value="UniProtKB-UniRule"/>
</dbReference>
<dbReference type="CDD" id="cd06445">
    <property type="entry name" value="ATase"/>
    <property type="match status" value="1"/>
</dbReference>
<dbReference type="InterPro" id="IPR014048">
    <property type="entry name" value="MethylDNA_cys_MeTrfase_DNA-bd"/>
</dbReference>
<keyword evidence="4 8" id="KW-0808">Transferase</keyword>
<comment type="catalytic activity">
    <reaction evidence="1 8">
        <text>a 4-O-methyl-thymidine in DNA + L-cysteinyl-[protein] = a thymidine in DNA + S-methyl-L-cysteinyl-[protein]</text>
        <dbReference type="Rhea" id="RHEA:53428"/>
        <dbReference type="Rhea" id="RHEA-COMP:10131"/>
        <dbReference type="Rhea" id="RHEA-COMP:10132"/>
        <dbReference type="Rhea" id="RHEA-COMP:13555"/>
        <dbReference type="Rhea" id="RHEA-COMP:13556"/>
        <dbReference type="ChEBI" id="CHEBI:29950"/>
        <dbReference type="ChEBI" id="CHEBI:82612"/>
        <dbReference type="ChEBI" id="CHEBI:137386"/>
        <dbReference type="ChEBI" id="CHEBI:137387"/>
        <dbReference type="EC" id="2.1.1.63"/>
    </reaction>
</comment>
<dbReference type="AlphaFoldDB" id="M7NAY4"/>
<evidence type="ECO:0000256" key="2">
    <source>
        <dbReference type="ARBA" id="ARBA00022490"/>
    </source>
</evidence>
<dbReference type="HAMAP" id="MF_00772">
    <property type="entry name" value="OGT"/>
    <property type="match status" value="1"/>
</dbReference>
<dbReference type="RefSeq" id="WP_009193911.1">
    <property type="nucleotide sequence ID" value="NZ_AODQ01000007.1"/>
</dbReference>
<evidence type="ECO:0000256" key="6">
    <source>
        <dbReference type="ARBA" id="ARBA00023204"/>
    </source>
</evidence>
<evidence type="ECO:0000256" key="4">
    <source>
        <dbReference type="ARBA" id="ARBA00022679"/>
    </source>
</evidence>
<protein>
    <recommendedName>
        <fullName evidence="8">Methylated-DNA--protein-cysteine methyltransferase</fullName>
        <ecNumber evidence="8">2.1.1.63</ecNumber>
    </recommendedName>
    <alternativeName>
        <fullName evidence="8">6-O-methylguanine-DNA methyltransferase</fullName>
        <shortName evidence="8">MGMT</shortName>
    </alternativeName>
    <alternativeName>
        <fullName evidence="8">O-6-methylguanine-DNA-alkyltransferase</fullName>
    </alternativeName>
</protein>
<dbReference type="SUPFAM" id="SSF46767">
    <property type="entry name" value="Methylated DNA-protein cysteine methyltransferase, C-terminal domain"/>
    <property type="match status" value="1"/>
</dbReference>
<feature type="domain" description="Methylated-DNA-[protein]-cysteine S-methyltransferase DNA binding" evidence="9">
    <location>
        <begin position="73"/>
        <end position="152"/>
    </location>
</feature>
<evidence type="ECO:0000259" key="9">
    <source>
        <dbReference type="Pfam" id="PF01035"/>
    </source>
</evidence>
<dbReference type="EC" id="2.1.1.63" evidence="8"/>
<comment type="caution">
    <text evidence="11">The sequence shown here is derived from an EMBL/GenBank/DDBJ whole genome shotgun (WGS) entry which is preliminary data.</text>
</comment>
<dbReference type="STRING" id="1279009.ADICEAN_00504"/>
<dbReference type="PANTHER" id="PTHR10815:SF5">
    <property type="entry name" value="METHYLATED-DNA--PROTEIN-CYSTEINE METHYLTRANSFERASE"/>
    <property type="match status" value="1"/>
</dbReference>
<accession>M7NAY4</accession>
<keyword evidence="12" id="KW-1185">Reference proteome</keyword>
<evidence type="ECO:0000256" key="1">
    <source>
        <dbReference type="ARBA" id="ARBA00001286"/>
    </source>
</evidence>
<dbReference type="GO" id="GO:0005737">
    <property type="term" value="C:cytoplasm"/>
    <property type="evidence" value="ECO:0007669"/>
    <property type="project" value="UniProtKB-SubCell"/>
</dbReference>
<dbReference type="OrthoDB" id="9802228at2"/>
<keyword evidence="5 8" id="KW-0227">DNA damage</keyword>
<proteinExistence type="inferred from homology"/>
<comment type="similarity">
    <text evidence="8">Belongs to the MGMT family.</text>
</comment>
<dbReference type="Gene3D" id="3.30.160.70">
    <property type="entry name" value="Methylated DNA-protein cysteine methyltransferase domain"/>
    <property type="match status" value="1"/>
</dbReference>
<dbReference type="FunFam" id="1.10.10.10:FF:000337">
    <property type="entry name" value="Methylated-DNA--protein-cysteine methyltransferase"/>
    <property type="match status" value="1"/>
</dbReference>
<evidence type="ECO:0000256" key="3">
    <source>
        <dbReference type="ARBA" id="ARBA00022603"/>
    </source>
</evidence>
<dbReference type="eggNOG" id="COG0350">
    <property type="taxonomic scope" value="Bacteria"/>
</dbReference>
<evidence type="ECO:0000313" key="11">
    <source>
        <dbReference type="EMBL" id="EMR04341.1"/>
    </source>
</evidence>
<dbReference type="PANTHER" id="PTHR10815">
    <property type="entry name" value="METHYLATED-DNA--PROTEIN-CYSTEINE METHYLTRANSFERASE"/>
    <property type="match status" value="1"/>
</dbReference>
<dbReference type="SUPFAM" id="SSF53155">
    <property type="entry name" value="Methylated DNA-protein cysteine methyltransferase domain"/>
    <property type="match status" value="1"/>
</dbReference>
<dbReference type="InterPro" id="IPR023546">
    <property type="entry name" value="MGMT"/>
</dbReference>
<feature type="domain" description="Methylguanine DNA methyltransferase ribonuclease-like" evidence="10">
    <location>
        <begin position="1"/>
        <end position="69"/>
    </location>
</feature>